<feature type="compositionally biased region" description="Basic and acidic residues" evidence="1">
    <location>
        <begin position="1255"/>
        <end position="1265"/>
    </location>
</feature>
<feature type="compositionally biased region" description="Polar residues" evidence="1">
    <location>
        <begin position="1720"/>
        <end position="1730"/>
    </location>
</feature>
<accession>A0A8H4PR13</accession>
<feature type="compositionally biased region" description="Polar residues" evidence="1">
    <location>
        <begin position="415"/>
        <end position="436"/>
    </location>
</feature>
<feature type="compositionally biased region" description="Basic and acidic residues" evidence="1">
    <location>
        <begin position="1833"/>
        <end position="1844"/>
    </location>
</feature>
<feature type="compositionally biased region" description="Low complexity" evidence="1">
    <location>
        <begin position="1767"/>
        <end position="1788"/>
    </location>
</feature>
<feature type="region of interest" description="Disordered" evidence="1">
    <location>
        <begin position="1190"/>
        <end position="1586"/>
    </location>
</feature>
<organism evidence="2 3">
    <name type="scientific">Ophiocordyceps sinensis</name>
    <dbReference type="NCBI Taxonomy" id="72228"/>
    <lineage>
        <taxon>Eukaryota</taxon>
        <taxon>Fungi</taxon>
        <taxon>Dikarya</taxon>
        <taxon>Ascomycota</taxon>
        <taxon>Pezizomycotina</taxon>
        <taxon>Sordariomycetes</taxon>
        <taxon>Hypocreomycetidae</taxon>
        <taxon>Hypocreales</taxon>
        <taxon>Ophiocordycipitaceae</taxon>
        <taxon>Ophiocordyceps</taxon>
    </lineage>
</organism>
<proteinExistence type="predicted"/>
<feature type="compositionally biased region" description="Basic and acidic residues" evidence="1">
    <location>
        <begin position="1812"/>
        <end position="1821"/>
    </location>
</feature>
<evidence type="ECO:0000256" key="1">
    <source>
        <dbReference type="SAM" id="MobiDB-lite"/>
    </source>
</evidence>
<feature type="compositionally biased region" description="Basic and acidic residues" evidence="1">
    <location>
        <begin position="642"/>
        <end position="651"/>
    </location>
</feature>
<feature type="compositionally biased region" description="Polar residues" evidence="1">
    <location>
        <begin position="1993"/>
        <end position="2013"/>
    </location>
</feature>
<feature type="compositionally biased region" description="Basic and acidic residues" evidence="1">
    <location>
        <begin position="150"/>
        <end position="160"/>
    </location>
</feature>
<feature type="compositionally biased region" description="Low complexity" evidence="1">
    <location>
        <begin position="1322"/>
        <end position="1338"/>
    </location>
</feature>
<feature type="compositionally biased region" description="Polar residues" evidence="1">
    <location>
        <begin position="2236"/>
        <end position="2259"/>
    </location>
</feature>
<gene>
    <name evidence="2" type="ORF">G6O67_005174</name>
</gene>
<feature type="region of interest" description="Disordered" evidence="1">
    <location>
        <begin position="740"/>
        <end position="934"/>
    </location>
</feature>
<feature type="region of interest" description="Disordered" evidence="1">
    <location>
        <begin position="519"/>
        <end position="699"/>
    </location>
</feature>
<feature type="compositionally biased region" description="Basic and acidic residues" evidence="1">
    <location>
        <begin position="683"/>
        <end position="692"/>
    </location>
</feature>
<dbReference type="OrthoDB" id="5151921at2759"/>
<protein>
    <submittedName>
        <fullName evidence="2">Uncharacterized protein</fullName>
    </submittedName>
</protein>
<feature type="compositionally biased region" description="Polar residues" evidence="1">
    <location>
        <begin position="84"/>
        <end position="96"/>
    </location>
</feature>
<feature type="compositionally biased region" description="Polar residues" evidence="1">
    <location>
        <begin position="783"/>
        <end position="793"/>
    </location>
</feature>
<feature type="compositionally biased region" description="Polar residues" evidence="1">
    <location>
        <begin position="1221"/>
        <end position="1232"/>
    </location>
</feature>
<sequence>MDSPFNKGFGPGHQSAALSQAPPAGSAYQVNVNRTKTKKWVEARVQSYDGDDWGADEYHDLDHDEPPPVQQLSSTQRPAGVASLPSSLHAQQSPKAQQPLALPAMPDPSTTTKQDKTVSSQSTGAGPSNHSSSQLAEPDEPSPPLVRPSDIYRRMDQENQRHRKPVDTPRLGTDKEALHAAVPPKSSGLDSPGGRGPGSHAADDVGSGGQGHGGRRVSVSSQLPDVARMSAFGVDLFASTGSAGPPLEPIIPGHDSHGLSSPSPPHVKEAKKEDVSALVTDSPPPPLVMQETPPELQQKRPSIVHTLEETKTSAKDAGMPRSTTEEHGGTAISDADDNHRDSNRGPSSVTADTVLAHPQARQPTLHLGSGWPAIPPLRTPSPCASVGNVAGQATPSGAYFSLGDTEASDAHQHRQSGQESETISIRRQPTSSTRASSPVKDNDVLSDEIIRSLSPGASSSADPLVSGDGRKSFLAPAPNAVRESSYTLRDYDSYWADTSDKAQAASPRATTLESKWVVDAPSETSALDENVRVNESDSRKRFSWEADEGREKPHSPKPGHQPPTAHELVANPVARSASGPTPPPIGADGSAPSRADAESPKPADMASGTVAMLHGGQEPPEVPQPPSPLSISSDKQASAGRDSTRLSRSDEGAPAPDYLSVSSPTPPLELQTSPAGQPSSEPAEPRSPHDSAEAPSMTFREILALPAPAERITRYNETRKYFASAESGLETWLEHLQAQNHEYVDGTDSTAAATSHPPAQAESHPPSASAQPPAQQPYYQQYLNATAPSTSPAGRSRPAGSQMPSQTAGSAFGHPSHQIGFKSKEFMHSAGKMGKGLLSKGKNKLRGSGDKAESANSLVQMNDRRSSWAFSLGARSRPSNTGNKPSAEDTRRQEQASNSNTLAQCRPHGHESLGKPQPVRHPNQPGSADRVTAGLSRLEIPPYLGNGVRQLGGAKHASQLVPEQGVGISPDQALDDWVVVPRRDSDEQQVASPEHILPSMAPARSTISSQVDGCVELQPHLQAQIDVPERISSFVGLPPIRRSSTFGLTTRAKRAGRRFSLDDDEVRDNGDDCGFSIPKEDSRRPVGPEEPLLLVPSPVLQSGSSLEPAFGDDVGSGFPAPIQEQPRGPETLVPLAQCKLPTTQLSALGSFDAALPVHARLSPMLASPIPGLATGPWKLEESHLCEPLHSVTRHRPGTGNSQQHMFFGYDKETGTPDHLRQNSLDVPPSSAQRWPELFSHPVTDDAHRPQPCSDVRGESDSRPSLRGETATPGSRNGDFDLNTARASAGDCERDQQGLGIFKDAGNPMTRASSGKRAAWSHEAQPSASESSIAAEEIQGAQRKPSSFRPNFTGRESAEYGSPKTQSTGGHEHSRPEVWASDMARQPQPDRKPSLVGVGSGGESTPNGARQPSTSSFMKDPNRGDAGSFETTKKKKRLSSMVKLTSFKDMIYGSGANRGENSQAPRTVSVGASQPSQRAGQLAPPPAPSHGPGRSSTTSLFDPMPPQAVGEGRTDRGARRSSVSGMISDLLGRKPALKPEGQEAPRHAHSFSDLRARYRDDPRWHGGVPYPAVHPQGPPRPYSSGREMQTARGPAALLDALRLPPRLTISKSPQLAGNQTRPSPLGFEAPMTQGAWAAEADGRQLAQGLGVVPKVPSDAQHCRYLSTPLLPSRCNGTTRQKDGGSPLAGIGAQHDAAGDAAFLRSSTVSPDLFVTSDGKATEQQPAQQASSRPGPGMGAVSGHDASDVATDGVKSQALLTENGHDSFSISHGGPSNNGNSQSSQQNSAGHLRVSGATTPVAGPLSQLGQSTESHSRGNDSQRKASLASTPQDNLHQDFGDGERPPPQHQKQHPGPHTFGQTVGLGLAHQLHPQLEPQKSGPTVPQGQREHLSAQADSAGSRWKGLKHRVSGHMSQVAPQSQGKTEKGDRPAGSKLLGALKRISRSLESNRGATRQEGTETGQGPRQRQQSRYPHQPPPGQSERQRAVHPAWNITPAQSQRSSPSGAWASQSAVSPQLGLDGQPSGPPAEPQRRAQAPAGQWEPVYDQVPIPRGYQAVHGEGLVAPTADSVGCHTASGRYARPHQQPHGGYAGLLSPRSQQSPPISQKSPLRHDSVSSLGMGPSPPLGSVDDPCANTGLGVTVPHQPSMNSMSTWQESRLDGREAMERHQSITQARSEGNSNSNVGNYISADSGALSRHSQSPVLHPNFKSPAADKDPTVTGDCWVDGLEMRQRSTEDASNTRPGVSTNSSGICKTGSQSPRGAKSGGDVRAPAVEGGAVKVGPAAELDDTAERYERSRRLESQEEKIFFRAEDAEDYQPQMSATSWPGQEWNPYGEPGFGDWRED</sequence>
<comment type="caution">
    <text evidence="2">The sequence shown here is derived from an EMBL/GenBank/DDBJ whole genome shotgun (WGS) entry which is preliminary data.</text>
</comment>
<feature type="compositionally biased region" description="Basic and acidic residues" evidence="1">
    <location>
        <begin position="2289"/>
        <end position="2311"/>
    </location>
</feature>
<name>A0A8H4PR13_9HYPO</name>
<evidence type="ECO:0000313" key="2">
    <source>
        <dbReference type="EMBL" id="KAF4508843.1"/>
    </source>
</evidence>
<feature type="compositionally biased region" description="Basic and acidic residues" evidence="1">
    <location>
        <begin position="1209"/>
        <end position="1220"/>
    </location>
</feature>
<feature type="region of interest" description="Disordered" evidence="1">
    <location>
        <begin position="1"/>
        <end position="222"/>
    </location>
</feature>
<feature type="region of interest" description="Disordered" evidence="1">
    <location>
        <begin position="1671"/>
        <end position="1691"/>
    </location>
</feature>
<feature type="compositionally biased region" description="Basic and acidic residues" evidence="1">
    <location>
        <begin position="266"/>
        <end position="275"/>
    </location>
</feature>
<feature type="compositionally biased region" description="Basic and acidic residues" evidence="1">
    <location>
        <begin position="529"/>
        <end position="554"/>
    </location>
</feature>
<feature type="region of interest" description="Disordered" evidence="1">
    <location>
        <begin position="2065"/>
        <end position="2135"/>
    </location>
</feature>
<feature type="compositionally biased region" description="Polar residues" evidence="1">
    <location>
        <begin position="1911"/>
        <end position="1921"/>
    </location>
</feature>
<feature type="compositionally biased region" description="Polar residues" evidence="1">
    <location>
        <begin position="2169"/>
        <end position="2185"/>
    </location>
</feature>
<feature type="compositionally biased region" description="Polar residues" evidence="1">
    <location>
        <begin position="1402"/>
        <end position="1416"/>
    </location>
</feature>
<feature type="region of interest" description="Disordered" evidence="1">
    <location>
        <begin position="1762"/>
        <end position="2046"/>
    </location>
</feature>
<feature type="region of interest" description="Disordered" evidence="1">
    <location>
        <begin position="2161"/>
        <end position="2344"/>
    </location>
</feature>
<feature type="compositionally biased region" description="Polar residues" evidence="1">
    <location>
        <begin position="670"/>
        <end position="680"/>
    </location>
</feature>
<keyword evidence="3" id="KW-1185">Reference proteome</keyword>
<dbReference type="Proteomes" id="UP000557566">
    <property type="component" value="Unassembled WGS sequence"/>
</dbReference>
<feature type="compositionally biased region" description="Low complexity" evidence="1">
    <location>
        <begin position="829"/>
        <end position="840"/>
    </location>
</feature>
<feature type="compositionally biased region" description="Low complexity" evidence="1">
    <location>
        <begin position="2092"/>
        <end position="2107"/>
    </location>
</feature>
<feature type="region of interest" description="Disordered" evidence="1">
    <location>
        <begin position="1716"/>
        <end position="1748"/>
    </location>
</feature>
<evidence type="ECO:0000313" key="3">
    <source>
        <dbReference type="Proteomes" id="UP000557566"/>
    </source>
</evidence>
<feature type="compositionally biased region" description="Polar residues" evidence="1">
    <location>
        <begin position="1458"/>
        <end position="1478"/>
    </location>
</feature>
<feature type="compositionally biased region" description="Polar residues" evidence="1">
    <location>
        <begin position="1957"/>
        <end position="1971"/>
    </location>
</feature>
<feature type="compositionally biased region" description="Basic and acidic residues" evidence="1">
    <location>
        <begin position="56"/>
        <end position="66"/>
    </location>
</feature>
<reference evidence="2 3" key="1">
    <citation type="journal article" date="2020" name="Genome Biol. Evol.">
        <title>A new high-quality draft genome assembly of the Chinese cordyceps Ophiocordyceps sinensis.</title>
        <authorList>
            <person name="Shu R."/>
            <person name="Zhang J."/>
            <person name="Meng Q."/>
            <person name="Zhang H."/>
            <person name="Zhou G."/>
            <person name="Li M."/>
            <person name="Wu P."/>
            <person name="Zhao Y."/>
            <person name="Chen C."/>
            <person name="Qin Q."/>
        </authorList>
    </citation>
    <scope>NUCLEOTIDE SEQUENCE [LARGE SCALE GENOMIC DNA]</scope>
    <source>
        <strain evidence="2 3">IOZ07</strain>
    </source>
</reference>
<feature type="region of interest" description="Disordered" evidence="1">
    <location>
        <begin position="237"/>
        <end position="482"/>
    </location>
</feature>
<dbReference type="EMBL" id="JAAVMX010000005">
    <property type="protein sequence ID" value="KAF4508843.1"/>
    <property type="molecule type" value="Genomic_DNA"/>
</dbReference>
<feature type="compositionally biased region" description="Basic and acidic residues" evidence="1">
    <location>
        <begin position="1539"/>
        <end position="1563"/>
    </location>
</feature>
<feature type="compositionally biased region" description="Polar residues" evidence="1">
    <location>
        <begin position="108"/>
        <end position="135"/>
    </location>
</feature>
<feature type="compositionally biased region" description="Low complexity" evidence="1">
    <location>
        <begin position="755"/>
        <end position="782"/>
    </location>
</feature>